<dbReference type="Proteomes" id="UP001168537">
    <property type="component" value="Unassembled WGS sequence"/>
</dbReference>
<name>A0ABT8EQM5_9ACTN</name>
<accession>A0ABT8EQM5</accession>
<evidence type="ECO:0000313" key="1">
    <source>
        <dbReference type="EMBL" id="MDN4160221.1"/>
    </source>
</evidence>
<protein>
    <submittedName>
        <fullName evidence="1">Uncharacterized protein</fullName>
    </submittedName>
</protein>
<dbReference type="RefSeq" id="WP_300959087.1">
    <property type="nucleotide sequence ID" value="NZ_JAUHJR010000001.1"/>
</dbReference>
<organism evidence="1 2">
    <name type="scientific">Nocardioides abyssi</name>
    <dbReference type="NCBI Taxonomy" id="3058370"/>
    <lineage>
        <taxon>Bacteria</taxon>
        <taxon>Bacillati</taxon>
        <taxon>Actinomycetota</taxon>
        <taxon>Actinomycetes</taxon>
        <taxon>Propionibacteriales</taxon>
        <taxon>Nocardioidaceae</taxon>
        <taxon>Nocardioides</taxon>
    </lineage>
</organism>
<gene>
    <name evidence="1" type="ORF">QWY29_02550</name>
</gene>
<reference evidence="1" key="1">
    <citation type="submission" date="2023-06" db="EMBL/GenBank/DDBJ databases">
        <title>Draft genome sequence of Nocardioides sp. SOB72.</title>
        <authorList>
            <person name="Zhang G."/>
        </authorList>
    </citation>
    <scope>NUCLEOTIDE SEQUENCE</scope>
    <source>
        <strain evidence="1">SOB72</strain>
    </source>
</reference>
<keyword evidence="2" id="KW-1185">Reference proteome</keyword>
<evidence type="ECO:0000313" key="2">
    <source>
        <dbReference type="Proteomes" id="UP001168537"/>
    </source>
</evidence>
<dbReference type="EMBL" id="JAUHJR010000001">
    <property type="protein sequence ID" value="MDN4160221.1"/>
    <property type="molecule type" value="Genomic_DNA"/>
</dbReference>
<sequence length="395" mass="43030">MTGVHLTRTAENVAEIDALAARLARSGGGRVDLADFLADLPATGRRGRRGPLGRVLGRKVRRSFTWDAADRRDPLWWPQGVTTSADATDGTGLVHGRRVLLASWYAKAPAARLVEEGAQAPDRLVEEGAQAPDRLVEEGAQAPVSKPAGHDGGQGSRLTFVDLATRRYRHVLLVVPRLRDGEVHLEPLRVHAGGIVWRGPYVHVAATARGFVTVRLDDLMWAPVEGDSLYGYRWVLPVRFAYRAAAEEGVERLRYSFLSLDRSVDPPGLLAGEYGRRKQTRRFAHYPLDEGGLPALDEDGFARPAAIDDAGLAGMQGAVTAAGSYLVTTSHGPWASGSLYAGRPGSFRRHRRALPMGPEDITWSPPDDLVWTVTEHPRRRWVVAVPRSAVAPPGI</sequence>
<proteinExistence type="predicted"/>
<comment type="caution">
    <text evidence="1">The sequence shown here is derived from an EMBL/GenBank/DDBJ whole genome shotgun (WGS) entry which is preliminary data.</text>
</comment>